<evidence type="ECO:0000313" key="2">
    <source>
        <dbReference type="EMBL" id="PBK64833.1"/>
    </source>
</evidence>
<dbReference type="EMBL" id="KZ293449">
    <property type="protein sequence ID" value="PBK64833.1"/>
    <property type="molecule type" value="Genomic_DNA"/>
</dbReference>
<dbReference type="AlphaFoldDB" id="A0A2H3BLT3"/>
<keyword evidence="3" id="KW-1185">Reference proteome</keyword>
<evidence type="ECO:0000313" key="3">
    <source>
        <dbReference type="Proteomes" id="UP000218334"/>
    </source>
</evidence>
<sequence>MPRLPFTTLSIAFQRYHIIPVLSQGDVSHSECGTTGSGGLGQLVLRWLEASSRDRQGTLVSTSTLQPSPPPPS</sequence>
<feature type="region of interest" description="Disordered" evidence="1">
    <location>
        <begin position="54"/>
        <end position="73"/>
    </location>
</feature>
<proteinExistence type="predicted"/>
<accession>A0A2H3BLT3</accession>
<gene>
    <name evidence="2" type="ORF">ARMSODRAFT_452515</name>
</gene>
<protein>
    <submittedName>
        <fullName evidence="2">Uncharacterized protein</fullName>
    </submittedName>
</protein>
<evidence type="ECO:0000256" key="1">
    <source>
        <dbReference type="SAM" id="MobiDB-lite"/>
    </source>
</evidence>
<organism evidence="2 3">
    <name type="scientific">Armillaria solidipes</name>
    <dbReference type="NCBI Taxonomy" id="1076256"/>
    <lineage>
        <taxon>Eukaryota</taxon>
        <taxon>Fungi</taxon>
        <taxon>Dikarya</taxon>
        <taxon>Basidiomycota</taxon>
        <taxon>Agaricomycotina</taxon>
        <taxon>Agaricomycetes</taxon>
        <taxon>Agaricomycetidae</taxon>
        <taxon>Agaricales</taxon>
        <taxon>Marasmiineae</taxon>
        <taxon>Physalacriaceae</taxon>
        <taxon>Armillaria</taxon>
    </lineage>
</organism>
<name>A0A2H3BLT3_9AGAR</name>
<dbReference type="Proteomes" id="UP000218334">
    <property type="component" value="Unassembled WGS sequence"/>
</dbReference>
<reference evidence="3" key="1">
    <citation type="journal article" date="2017" name="Nat. Ecol. Evol.">
        <title>Genome expansion and lineage-specific genetic innovations in the forest pathogenic fungi Armillaria.</title>
        <authorList>
            <person name="Sipos G."/>
            <person name="Prasanna A.N."/>
            <person name="Walter M.C."/>
            <person name="O'Connor E."/>
            <person name="Balint B."/>
            <person name="Krizsan K."/>
            <person name="Kiss B."/>
            <person name="Hess J."/>
            <person name="Varga T."/>
            <person name="Slot J."/>
            <person name="Riley R."/>
            <person name="Boka B."/>
            <person name="Rigling D."/>
            <person name="Barry K."/>
            <person name="Lee J."/>
            <person name="Mihaltcheva S."/>
            <person name="LaButti K."/>
            <person name="Lipzen A."/>
            <person name="Waldron R."/>
            <person name="Moloney N.M."/>
            <person name="Sperisen C."/>
            <person name="Kredics L."/>
            <person name="Vagvoelgyi C."/>
            <person name="Patrignani A."/>
            <person name="Fitzpatrick D."/>
            <person name="Nagy I."/>
            <person name="Doyle S."/>
            <person name="Anderson J.B."/>
            <person name="Grigoriev I.V."/>
            <person name="Gueldener U."/>
            <person name="Muensterkoetter M."/>
            <person name="Nagy L.G."/>
        </authorList>
    </citation>
    <scope>NUCLEOTIDE SEQUENCE [LARGE SCALE GENOMIC DNA]</scope>
    <source>
        <strain evidence="3">28-4</strain>
    </source>
</reference>